<evidence type="ECO:0000256" key="4">
    <source>
        <dbReference type="ARBA" id="ARBA00022692"/>
    </source>
</evidence>
<keyword evidence="5 8" id="KW-1133">Transmembrane helix</keyword>
<protein>
    <recommendedName>
        <fullName evidence="3 8">Protein YOP1</fullName>
    </recommendedName>
</protein>
<dbReference type="InterPro" id="IPR004345">
    <property type="entry name" value="TB2_DP1_HVA22"/>
</dbReference>
<dbReference type="GO" id="GO:0016020">
    <property type="term" value="C:membrane"/>
    <property type="evidence" value="ECO:0007669"/>
    <property type="project" value="UniProtKB-SubCell"/>
</dbReference>
<dbReference type="Proteomes" id="UP001165120">
    <property type="component" value="Unassembled WGS sequence"/>
</dbReference>
<comment type="function">
    <text evidence="7">Required to generate and maintain the structure of the tubular endoplasmic reticulum network and the vacuole. Induces high curvature in membranes and causes membrane tubule formation. Involved in membrane/vesicle trafficking.</text>
</comment>
<dbReference type="PANTHER" id="PTHR12300">
    <property type="entry name" value="HVA22-LIKE PROTEINS"/>
    <property type="match status" value="1"/>
</dbReference>
<keyword evidence="4 8" id="KW-0812">Transmembrane</keyword>
<proteinExistence type="inferred from homology"/>
<comment type="caution">
    <text evidence="9">The sequence shown here is derived from an EMBL/GenBank/DDBJ whole genome shotgun (WGS) entry which is preliminary data.</text>
</comment>
<feature type="transmembrane region" description="Helical" evidence="8">
    <location>
        <begin position="117"/>
        <end position="135"/>
    </location>
</feature>
<evidence type="ECO:0000256" key="7">
    <source>
        <dbReference type="ARBA" id="ARBA00045873"/>
    </source>
</evidence>
<feature type="transmembrane region" description="Helical" evidence="8">
    <location>
        <begin position="95"/>
        <end position="111"/>
    </location>
</feature>
<name>A0A9W6WGP7_CANBO</name>
<dbReference type="PANTHER" id="PTHR12300:SF161">
    <property type="entry name" value="RECEPTOR EXPRESSION-ENHANCING PROTEIN"/>
    <property type="match status" value="1"/>
</dbReference>
<gene>
    <name evidence="9" type="ORF">Cboi02_000292500</name>
</gene>
<comment type="caution">
    <text evidence="8">Lacks conserved residue(s) required for the propagation of feature annotation.</text>
</comment>
<organism evidence="9 10">
    <name type="scientific">Candida boidinii</name>
    <name type="common">Yeast</name>
    <dbReference type="NCBI Taxonomy" id="5477"/>
    <lineage>
        <taxon>Eukaryota</taxon>
        <taxon>Fungi</taxon>
        <taxon>Dikarya</taxon>
        <taxon>Ascomycota</taxon>
        <taxon>Saccharomycotina</taxon>
        <taxon>Pichiomycetes</taxon>
        <taxon>Pichiales</taxon>
        <taxon>Pichiaceae</taxon>
        <taxon>Ogataea</taxon>
        <taxon>Ogataea/Candida clade</taxon>
    </lineage>
</organism>
<evidence type="ECO:0000256" key="6">
    <source>
        <dbReference type="ARBA" id="ARBA00023136"/>
    </source>
</evidence>
<evidence type="ECO:0000313" key="9">
    <source>
        <dbReference type="EMBL" id="GME70688.1"/>
    </source>
</evidence>
<reference evidence="9" key="1">
    <citation type="submission" date="2023-04" db="EMBL/GenBank/DDBJ databases">
        <title>Candida boidinii NBRC 10035.</title>
        <authorList>
            <person name="Ichikawa N."/>
            <person name="Sato H."/>
            <person name="Tonouchi N."/>
        </authorList>
    </citation>
    <scope>NUCLEOTIDE SEQUENCE</scope>
    <source>
        <strain evidence="9">NBRC 10035</strain>
    </source>
</reference>
<accession>A0A9W6WGP7</accession>
<dbReference type="EMBL" id="BSXN01000938">
    <property type="protein sequence ID" value="GME70688.1"/>
    <property type="molecule type" value="Genomic_DNA"/>
</dbReference>
<dbReference type="AlphaFoldDB" id="A0A9W6WGP7"/>
<dbReference type="Pfam" id="PF03134">
    <property type="entry name" value="TB2_DP1_HVA22"/>
    <property type="match status" value="1"/>
</dbReference>
<comment type="subcellular location">
    <subcellularLocation>
        <location evidence="1 8">Membrane</location>
        <topology evidence="1 8">Multi-pass membrane protein</topology>
    </subcellularLocation>
</comment>
<evidence type="ECO:0000256" key="2">
    <source>
        <dbReference type="ARBA" id="ARBA00008573"/>
    </source>
</evidence>
<evidence type="ECO:0000313" key="10">
    <source>
        <dbReference type="Proteomes" id="UP001165120"/>
    </source>
</evidence>
<keyword evidence="10" id="KW-1185">Reference proteome</keyword>
<evidence type="ECO:0000256" key="3">
    <source>
        <dbReference type="ARBA" id="ARBA00019184"/>
    </source>
</evidence>
<evidence type="ECO:0000256" key="8">
    <source>
        <dbReference type="RuleBase" id="RU362006"/>
    </source>
</evidence>
<comment type="similarity">
    <text evidence="2 8">Belongs to the DP1 family.</text>
</comment>
<keyword evidence="6 8" id="KW-0472">Membrane</keyword>
<feature type="transmembrane region" description="Helical" evidence="8">
    <location>
        <begin position="49"/>
        <end position="75"/>
    </location>
</feature>
<sequence>MDGLNFGSLGSSVVGFLKNIDDNTKHIGVLDQFEKQTSLPRSYAVVSGVGVYLVLVFLNFGGIGQLLSNISGFAIPAYYSLKALKTKTTSDDTKLLTYWVVFAFLNVIEFWTKALLYWIPSYFLFKTIFLLYCSLPQYNGSEVIYVNIIQPISENYIFPAVAATQELAEKVQEKKEE</sequence>
<evidence type="ECO:0000256" key="5">
    <source>
        <dbReference type="ARBA" id="ARBA00022989"/>
    </source>
</evidence>
<evidence type="ECO:0000256" key="1">
    <source>
        <dbReference type="ARBA" id="ARBA00004141"/>
    </source>
</evidence>